<sequence length="46" mass="5273">MIAASREVQKQLRARNQPLLSLASHDLPNLLRKIGDQHFPELEQLP</sequence>
<accession>A0A517MS40</accession>
<proteinExistence type="predicted"/>
<dbReference type="KEGG" id="amob:HG15A2_09630"/>
<protein>
    <submittedName>
        <fullName evidence="1">Uncharacterized protein</fullName>
    </submittedName>
</protein>
<dbReference type="EMBL" id="CP036263">
    <property type="protein sequence ID" value="QDS97699.1"/>
    <property type="molecule type" value="Genomic_DNA"/>
</dbReference>
<evidence type="ECO:0000313" key="2">
    <source>
        <dbReference type="Proteomes" id="UP000319852"/>
    </source>
</evidence>
<name>A0A517MS40_9BACT</name>
<dbReference type="AlphaFoldDB" id="A0A517MS40"/>
<keyword evidence="2" id="KW-1185">Reference proteome</keyword>
<reference evidence="1 2" key="1">
    <citation type="submission" date="2019-02" db="EMBL/GenBank/DDBJ databases">
        <title>Deep-cultivation of Planctomycetes and their phenomic and genomic characterization uncovers novel biology.</title>
        <authorList>
            <person name="Wiegand S."/>
            <person name="Jogler M."/>
            <person name="Boedeker C."/>
            <person name="Pinto D."/>
            <person name="Vollmers J."/>
            <person name="Rivas-Marin E."/>
            <person name="Kohn T."/>
            <person name="Peeters S.H."/>
            <person name="Heuer A."/>
            <person name="Rast P."/>
            <person name="Oberbeckmann S."/>
            <person name="Bunk B."/>
            <person name="Jeske O."/>
            <person name="Meyerdierks A."/>
            <person name="Storesund J.E."/>
            <person name="Kallscheuer N."/>
            <person name="Luecker S."/>
            <person name="Lage O.M."/>
            <person name="Pohl T."/>
            <person name="Merkel B.J."/>
            <person name="Hornburger P."/>
            <person name="Mueller R.-W."/>
            <person name="Bruemmer F."/>
            <person name="Labrenz M."/>
            <person name="Spormann A.M."/>
            <person name="Op den Camp H."/>
            <person name="Overmann J."/>
            <person name="Amann R."/>
            <person name="Jetten M.S.M."/>
            <person name="Mascher T."/>
            <person name="Medema M.H."/>
            <person name="Devos D.P."/>
            <person name="Kaster A.-K."/>
            <person name="Ovreas L."/>
            <person name="Rohde M."/>
            <person name="Galperin M.Y."/>
            <person name="Jogler C."/>
        </authorList>
    </citation>
    <scope>NUCLEOTIDE SEQUENCE [LARGE SCALE GENOMIC DNA]</scope>
    <source>
        <strain evidence="1 2">HG15A2</strain>
    </source>
</reference>
<organism evidence="1 2">
    <name type="scientific">Adhaeretor mobilis</name>
    <dbReference type="NCBI Taxonomy" id="1930276"/>
    <lineage>
        <taxon>Bacteria</taxon>
        <taxon>Pseudomonadati</taxon>
        <taxon>Planctomycetota</taxon>
        <taxon>Planctomycetia</taxon>
        <taxon>Pirellulales</taxon>
        <taxon>Lacipirellulaceae</taxon>
        <taxon>Adhaeretor</taxon>
    </lineage>
</organism>
<evidence type="ECO:0000313" key="1">
    <source>
        <dbReference type="EMBL" id="QDS97699.1"/>
    </source>
</evidence>
<gene>
    <name evidence="1" type="ORF">HG15A2_09630</name>
</gene>
<dbReference type="Proteomes" id="UP000319852">
    <property type="component" value="Chromosome"/>
</dbReference>